<name>A0A6J6Q267_9ZZZZ</name>
<protein>
    <submittedName>
        <fullName evidence="2">Unannotated protein</fullName>
    </submittedName>
</protein>
<feature type="transmembrane region" description="Helical" evidence="1">
    <location>
        <begin position="12"/>
        <end position="29"/>
    </location>
</feature>
<keyword evidence="1" id="KW-0812">Transmembrane</keyword>
<gene>
    <name evidence="2" type="ORF">UFOPK2602_00687</name>
</gene>
<evidence type="ECO:0000256" key="1">
    <source>
        <dbReference type="SAM" id="Phobius"/>
    </source>
</evidence>
<dbReference type="AlphaFoldDB" id="A0A6J6Q267"/>
<organism evidence="2">
    <name type="scientific">freshwater metagenome</name>
    <dbReference type="NCBI Taxonomy" id="449393"/>
    <lineage>
        <taxon>unclassified sequences</taxon>
        <taxon>metagenomes</taxon>
        <taxon>ecological metagenomes</taxon>
    </lineage>
</organism>
<keyword evidence="1" id="KW-1133">Transmembrane helix</keyword>
<proteinExistence type="predicted"/>
<dbReference type="EMBL" id="CAEZXX010000035">
    <property type="protein sequence ID" value="CAB4702848.1"/>
    <property type="molecule type" value="Genomic_DNA"/>
</dbReference>
<evidence type="ECO:0000313" key="2">
    <source>
        <dbReference type="EMBL" id="CAB4702848.1"/>
    </source>
</evidence>
<accession>A0A6J6Q267</accession>
<reference evidence="2" key="1">
    <citation type="submission" date="2020-05" db="EMBL/GenBank/DDBJ databases">
        <authorList>
            <person name="Chiriac C."/>
            <person name="Salcher M."/>
            <person name="Ghai R."/>
            <person name="Kavagutti S V."/>
        </authorList>
    </citation>
    <scope>NUCLEOTIDE SEQUENCE</scope>
</reference>
<keyword evidence="1" id="KW-0472">Membrane</keyword>
<sequence length="30" mass="3335">MELISISRVFRISAVLFTLTMLLATPALAR</sequence>